<evidence type="ECO:0000256" key="7">
    <source>
        <dbReference type="ARBA" id="ARBA00023239"/>
    </source>
</evidence>
<dbReference type="GO" id="GO:0003861">
    <property type="term" value="F:3-isopropylmalate dehydratase activity"/>
    <property type="evidence" value="ECO:0007669"/>
    <property type="project" value="UniProtKB-EC"/>
</dbReference>
<reference evidence="9 10" key="1">
    <citation type="journal article" date="2020" name="Nature">
        <title>Bacterial chemolithoautotrophy via manganese oxidation.</title>
        <authorList>
            <person name="Yu H."/>
            <person name="Leadbetter J.R."/>
        </authorList>
    </citation>
    <scope>NUCLEOTIDE SEQUENCE [LARGE SCALE GENOMIC DNA]</scope>
    <source>
        <strain evidence="9 10">RBP-1</strain>
    </source>
</reference>
<dbReference type="InterPro" id="IPR011827">
    <property type="entry name" value="LeuD_type2/HacB/DmdB"/>
</dbReference>
<keyword evidence="7" id="KW-0456">Lyase</keyword>
<dbReference type="RefSeq" id="WP_168106508.1">
    <property type="nucleotide sequence ID" value="NZ_VTOX01000002.1"/>
</dbReference>
<dbReference type="CDD" id="cd01577">
    <property type="entry name" value="IPMI_Swivel"/>
    <property type="match status" value="1"/>
</dbReference>
<dbReference type="Pfam" id="PF00694">
    <property type="entry name" value="Aconitase_C"/>
    <property type="match status" value="1"/>
</dbReference>
<evidence type="ECO:0000256" key="3">
    <source>
        <dbReference type="ARBA" id="ARBA00004729"/>
    </source>
</evidence>
<accession>A0A7X6DDX6</accession>
<dbReference type="InterPro" id="IPR033940">
    <property type="entry name" value="IPMI_Swivel"/>
</dbReference>
<name>A0A7X6DDX6_9BURK</name>
<evidence type="ECO:0000259" key="8">
    <source>
        <dbReference type="Pfam" id="PF00694"/>
    </source>
</evidence>
<keyword evidence="10" id="KW-1185">Reference proteome</keyword>
<dbReference type="SUPFAM" id="SSF52016">
    <property type="entry name" value="LeuD/IlvD-like"/>
    <property type="match status" value="1"/>
</dbReference>
<comment type="catalytic activity">
    <reaction evidence="1">
        <text>(2R,3S)-3-isopropylmalate = (2S)-2-isopropylmalate</text>
        <dbReference type="Rhea" id="RHEA:32287"/>
        <dbReference type="ChEBI" id="CHEBI:1178"/>
        <dbReference type="ChEBI" id="CHEBI:35121"/>
        <dbReference type="EC" id="4.2.1.33"/>
    </reaction>
</comment>
<dbReference type="InterPro" id="IPR015928">
    <property type="entry name" value="Aconitase/3IPM_dehydase_swvl"/>
</dbReference>
<comment type="subunit">
    <text evidence="5">Heterodimer of LeuC and LeuD.</text>
</comment>
<dbReference type="Gene3D" id="3.20.19.10">
    <property type="entry name" value="Aconitase, domain 4"/>
    <property type="match status" value="1"/>
</dbReference>
<dbReference type="EMBL" id="VTOX01000002">
    <property type="protein sequence ID" value="NKE65385.1"/>
    <property type="molecule type" value="Genomic_DNA"/>
</dbReference>
<dbReference type="NCBIfam" id="TIGR02087">
    <property type="entry name" value="LEUD_arch"/>
    <property type="match status" value="1"/>
</dbReference>
<evidence type="ECO:0000256" key="4">
    <source>
        <dbReference type="ARBA" id="ARBA00009869"/>
    </source>
</evidence>
<dbReference type="InterPro" id="IPR050075">
    <property type="entry name" value="LeuD"/>
</dbReference>
<comment type="caution">
    <text evidence="9">The sequence shown here is derived from an EMBL/GenBank/DDBJ whole genome shotgun (WGS) entry which is preliminary data.</text>
</comment>
<organism evidence="9 10">
    <name type="scientific">Ramlibacter lithotrophicus</name>
    <dbReference type="NCBI Taxonomy" id="2606681"/>
    <lineage>
        <taxon>Bacteria</taxon>
        <taxon>Pseudomonadati</taxon>
        <taxon>Pseudomonadota</taxon>
        <taxon>Betaproteobacteria</taxon>
        <taxon>Burkholderiales</taxon>
        <taxon>Comamonadaceae</taxon>
        <taxon>Ramlibacter</taxon>
    </lineage>
</organism>
<comment type="pathway">
    <text evidence="3">Amino-acid biosynthesis; L-leucine biosynthesis; L-leucine from 3-methyl-2-oxobutanoate: step 2/4.</text>
</comment>
<evidence type="ECO:0000313" key="9">
    <source>
        <dbReference type="EMBL" id="NKE65385.1"/>
    </source>
</evidence>
<protein>
    <recommendedName>
        <fullName evidence="6">3-isopropylmalate dehydratase</fullName>
        <ecNumber evidence="6">4.2.1.33</ecNumber>
    </recommendedName>
</protein>
<comment type="similarity">
    <text evidence="4">Belongs to the LeuD family. LeuD type 2 subfamily.</text>
</comment>
<evidence type="ECO:0000313" key="10">
    <source>
        <dbReference type="Proteomes" id="UP000521868"/>
    </source>
</evidence>
<comment type="function">
    <text evidence="2">Catalyzes the isomerization between 2-isopropylmalate and 3-isopropylmalate, via the formation of 2-isopropylmaleate.</text>
</comment>
<sequence>MNAARVEGVATVLGDDVDTDTIFPGRWLAVLRPEDQAKHLFETLGEGVRQQVMAGGLVVGGWNFGCGSSREHAVTAMIGAGVRLVVAKSFSRIFFRNAVNNGLAVVMNEALAATIRDGDRVQADLRSGEAVVAGAPHRFTPLPPEVLEILTAGGLWAAKTGRRGVEA</sequence>
<feature type="domain" description="Aconitase A/isopropylmalate dehydratase small subunit swivel" evidence="8">
    <location>
        <begin position="57"/>
        <end position="103"/>
    </location>
</feature>
<evidence type="ECO:0000256" key="5">
    <source>
        <dbReference type="ARBA" id="ARBA00011271"/>
    </source>
</evidence>
<dbReference type="InterPro" id="IPR000573">
    <property type="entry name" value="AconitaseA/IPMdHydase_ssu_swvl"/>
</dbReference>
<evidence type="ECO:0000256" key="6">
    <source>
        <dbReference type="ARBA" id="ARBA00011998"/>
    </source>
</evidence>
<dbReference type="AlphaFoldDB" id="A0A7X6DDX6"/>
<dbReference type="PANTHER" id="PTHR43345">
    <property type="entry name" value="3-ISOPROPYLMALATE DEHYDRATASE SMALL SUBUNIT 2-RELATED-RELATED"/>
    <property type="match status" value="1"/>
</dbReference>
<dbReference type="EC" id="4.2.1.33" evidence="6"/>
<evidence type="ECO:0000256" key="1">
    <source>
        <dbReference type="ARBA" id="ARBA00000491"/>
    </source>
</evidence>
<evidence type="ECO:0000256" key="2">
    <source>
        <dbReference type="ARBA" id="ARBA00002695"/>
    </source>
</evidence>
<gene>
    <name evidence="9" type="ORF">RAMLITH_06090</name>
</gene>
<dbReference type="PANTHER" id="PTHR43345:SF2">
    <property type="entry name" value="3-ISOPROPYLMALATE DEHYDRATASE SMALL SUBUNIT 1"/>
    <property type="match status" value="1"/>
</dbReference>
<proteinExistence type="inferred from homology"/>
<dbReference type="Proteomes" id="UP000521868">
    <property type="component" value="Unassembled WGS sequence"/>
</dbReference>